<comment type="similarity">
    <text evidence="2 7">Belongs to the acyltransferase 3 family.</text>
</comment>
<protein>
    <recommendedName>
        <fullName evidence="7">O-acetyltransferase WecH</fullName>
        <ecNumber evidence="7">2.3.1.-</ecNumber>
    </recommendedName>
</protein>
<feature type="transmembrane region" description="Helical" evidence="7">
    <location>
        <begin position="304"/>
        <end position="322"/>
    </location>
</feature>
<keyword evidence="7 9" id="KW-0012">Acyltransferase</keyword>
<dbReference type="PANTHER" id="PTHR40074:SF2">
    <property type="entry name" value="O-ACETYLTRANSFERASE WECH"/>
    <property type="match status" value="1"/>
</dbReference>
<comment type="subcellular location">
    <subcellularLocation>
        <location evidence="7">Cell inner membrane</location>
        <topology evidence="7">Multi-pass membrane protein</topology>
    </subcellularLocation>
    <subcellularLocation>
        <location evidence="1">Cell membrane</location>
        <topology evidence="1">Multi-pass membrane protein</topology>
    </subcellularLocation>
</comment>
<keyword evidence="5 7" id="KW-1133">Transmembrane helix</keyword>
<keyword evidence="4 7" id="KW-0812">Transmembrane</keyword>
<feature type="transmembrane region" description="Helical" evidence="7">
    <location>
        <begin position="117"/>
        <end position="135"/>
    </location>
</feature>
<dbReference type="GO" id="GO:0009246">
    <property type="term" value="P:enterobacterial common antigen biosynthetic process"/>
    <property type="evidence" value="ECO:0007669"/>
    <property type="project" value="UniProtKB-UniRule"/>
</dbReference>
<evidence type="ECO:0000256" key="5">
    <source>
        <dbReference type="ARBA" id="ARBA00022989"/>
    </source>
</evidence>
<name>A0AB34CF69_9GAMM</name>
<dbReference type="EC" id="2.3.1.-" evidence="7"/>
<keyword evidence="10" id="KW-1185">Reference proteome</keyword>
<comment type="function">
    <text evidence="7">Responsible for the incorporation of O-acetyl groups into the enterobacterial common antigen (ECA) trisaccharide repeat units.</text>
</comment>
<feature type="transmembrane region" description="Helical" evidence="7">
    <location>
        <begin position="142"/>
        <end position="161"/>
    </location>
</feature>
<keyword evidence="6 7" id="KW-0472">Membrane</keyword>
<feature type="transmembrane region" description="Helical" evidence="7">
    <location>
        <begin position="50"/>
        <end position="67"/>
    </location>
</feature>
<feature type="domain" description="Acyltransferase 3" evidence="8">
    <location>
        <begin position="6"/>
        <end position="319"/>
    </location>
</feature>
<evidence type="ECO:0000256" key="7">
    <source>
        <dbReference type="HAMAP-Rule" id="MF_01949"/>
    </source>
</evidence>
<dbReference type="Proteomes" id="UP000324255">
    <property type="component" value="Unassembled WGS sequence"/>
</dbReference>
<evidence type="ECO:0000256" key="3">
    <source>
        <dbReference type="ARBA" id="ARBA00022475"/>
    </source>
</evidence>
<feature type="transmembrane region" description="Helical" evidence="7">
    <location>
        <begin position="268"/>
        <end position="289"/>
    </location>
</feature>
<evidence type="ECO:0000313" key="10">
    <source>
        <dbReference type="Proteomes" id="UP000324255"/>
    </source>
</evidence>
<accession>A0AB34CF69</accession>
<evidence type="ECO:0000256" key="6">
    <source>
        <dbReference type="ARBA" id="ARBA00023136"/>
    </source>
</evidence>
<feature type="transmembrane region" description="Helical" evidence="7">
    <location>
        <begin position="12"/>
        <end position="30"/>
    </location>
</feature>
<evidence type="ECO:0000256" key="2">
    <source>
        <dbReference type="ARBA" id="ARBA00007400"/>
    </source>
</evidence>
<evidence type="ECO:0000256" key="1">
    <source>
        <dbReference type="ARBA" id="ARBA00004651"/>
    </source>
</evidence>
<dbReference type="PANTHER" id="PTHR40074">
    <property type="entry name" value="O-ACETYLTRANSFERASE WECH"/>
    <property type="match status" value="1"/>
</dbReference>
<dbReference type="InterPro" id="IPR002656">
    <property type="entry name" value="Acyl_transf_3_dom"/>
</dbReference>
<sequence length="332" mass="37507">MPQQKIYWIDNLRAVACLMVIVIHTTTWYITGPMAVTGTTWDVANLLNSASRVCVPLFFMISGYLFFGERSAQPRHMLRLVLCLLFYSAVSLVYITWLTPISEGRSILKMLQKPVFYHLWFFFALIGIYLMSPLIQVKTVQARYVTLLVLVLAVLANPNTVSQSLGPFHFLPVNLYVSGDSIYYLLYALLGRAIGTMDTTRRGLTPLAFGLFIACVIGITLGTKKALIVNGAFNDTWYLYCGPLVFIAAISLLIVFKNSLNERTLPGFTVIARYSLPIYGFHALFIHYLRTHHYDDMSHPWLDLPWVFGLTLGGSLLLGMALKRVDTRHFVS</sequence>
<dbReference type="EMBL" id="VWVM01000018">
    <property type="protein sequence ID" value="KAA6120700.1"/>
    <property type="molecule type" value="Genomic_DNA"/>
</dbReference>
<dbReference type="Pfam" id="PF01757">
    <property type="entry name" value="Acyl_transf_3"/>
    <property type="match status" value="1"/>
</dbReference>
<organism evidence="9 10">
    <name type="scientific">Candidatus Pantoea gossypiicola</name>
    <dbReference type="NCBI Taxonomy" id="2608008"/>
    <lineage>
        <taxon>Bacteria</taxon>
        <taxon>Pseudomonadati</taxon>
        <taxon>Pseudomonadota</taxon>
        <taxon>Gammaproteobacteria</taxon>
        <taxon>Enterobacterales</taxon>
        <taxon>Erwiniaceae</taxon>
        <taxon>Pantoea</taxon>
    </lineage>
</organism>
<dbReference type="RefSeq" id="WP_150038147.1">
    <property type="nucleotide sequence ID" value="NZ_VWVM01000018.1"/>
</dbReference>
<dbReference type="GO" id="GO:0016413">
    <property type="term" value="F:O-acetyltransferase activity"/>
    <property type="evidence" value="ECO:0007669"/>
    <property type="project" value="InterPro"/>
</dbReference>
<feature type="transmembrane region" description="Helical" evidence="7">
    <location>
        <begin position="203"/>
        <end position="222"/>
    </location>
</feature>
<comment type="pathway">
    <text evidence="7">Bacterial outer membrane biogenesis; enterobacterial common antigen biosynthesis.</text>
</comment>
<proteinExistence type="inferred from homology"/>
<feature type="transmembrane region" description="Helical" evidence="7">
    <location>
        <begin position="79"/>
        <end position="97"/>
    </location>
</feature>
<dbReference type="AlphaFoldDB" id="A0AB34CF69"/>
<comment type="caution">
    <text evidence="9">The sequence shown here is derived from an EMBL/GenBank/DDBJ whole genome shotgun (WGS) entry which is preliminary data.</text>
</comment>
<feature type="transmembrane region" description="Helical" evidence="7">
    <location>
        <begin position="237"/>
        <end position="256"/>
    </location>
</feature>
<evidence type="ECO:0000313" key="9">
    <source>
        <dbReference type="EMBL" id="KAA6120700.1"/>
    </source>
</evidence>
<feature type="transmembrane region" description="Helical" evidence="7">
    <location>
        <begin position="173"/>
        <end position="191"/>
    </location>
</feature>
<reference evidence="9 10" key="1">
    <citation type="submission" date="2019-09" db="EMBL/GenBank/DDBJ databases">
        <title>Genomic diversity of phyloplane-associated Pantoea species in Pakistan cotton crop.</title>
        <authorList>
            <person name="Tufail M.R."/>
            <person name="Cook D.R."/>
        </authorList>
    </citation>
    <scope>NUCLEOTIDE SEQUENCE [LARGE SCALE GENOMIC DNA]</scope>
    <source>
        <strain evidence="9 10">B_8</strain>
    </source>
</reference>
<dbReference type="HAMAP" id="MF_01949">
    <property type="entry name" value="Acetyltr_WecH"/>
    <property type="match status" value="1"/>
</dbReference>
<keyword evidence="7" id="KW-0997">Cell inner membrane</keyword>
<gene>
    <name evidence="7" type="primary">wecH</name>
    <name evidence="9" type="ORF">F3I20_19625</name>
</gene>
<keyword evidence="7" id="KW-0808">Transferase</keyword>
<evidence type="ECO:0000259" key="8">
    <source>
        <dbReference type="Pfam" id="PF01757"/>
    </source>
</evidence>
<dbReference type="GO" id="GO:0005886">
    <property type="term" value="C:plasma membrane"/>
    <property type="evidence" value="ECO:0007669"/>
    <property type="project" value="UniProtKB-SubCell"/>
</dbReference>
<evidence type="ECO:0000256" key="4">
    <source>
        <dbReference type="ARBA" id="ARBA00022692"/>
    </source>
</evidence>
<keyword evidence="3 7" id="KW-1003">Cell membrane</keyword>
<dbReference type="InterPro" id="IPR032905">
    <property type="entry name" value="WecH"/>
</dbReference>